<sequence>MQIKPAIRLTEIKRIYLFIYNTLLIHKKIGVLKSLSVSVQNLGCHARSVPDDEEKNPWEVTVDKFNEYLTKADEVVKNIKSSQISRELDTLIQDSMAELAMYKDDLQTKLAPFTQDAAETLGKDLQELFNRLGDHMSQAREQMEKYAQELQTMMELNADDVSVRISAYTRKLKKRLNKDTQDIKRVVADFFEELQSRTSNNMEDMKTRLDPYFAHVRDNAQAKITTLNDLLKSQVENEQFEKTAEDLRSTLEEKWKELKSWFTPVVSMFSDNM</sequence>
<dbReference type="GO" id="GO:0033700">
    <property type="term" value="P:phospholipid efflux"/>
    <property type="evidence" value="ECO:0007669"/>
    <property type="project" value="TreeGrafter"/>
</dbReference>
<keyword evidence="5" id="KW-0677">Repeat</keyword>
<evidence type="ECO:0000256" key="4">
    <source>
        <dbReference type="ARBA" id="ARBA00022530"/>
    </source>
</evidence>
<evidence type="ECO:0000256" key="6">
    <source>
        <dbReference type="ARBA" id="ARBA00023121"/>
    </source>
</evidence>
<dbReference type="GeneTree" id="ENSGT00950000182929"/>
<evidence type="ECO:0000256" key="1">
    <source>
        <dbReference type="ARBA" id="ARBA00004498"/>
    </source>
</evidence>
<comment type="similarity">
    <text evidence="2">Belongs to the apolipoprotein A1/A4/E family.</text>
</comment>
<evidence type="ECO:0000313" key="8">
    <source>
        <dbReference type="Ensembl" id="ENSSLUP00000004516.1"/>
    </source>
</evidence>
<dbReference type="GO" id="GO:0042627">
    <property type="term" value="C:chylomicron"/>
    <property type="evidence" value="ECO:0007669"/>
    <property type="project" value="TreeGrafter"/>
</dbReference>
<dbReference type="InterPro" id="IPR000074">
    <property type="entry name" value="ApoA_E"/>
</dbReference>
<comment type="subcellular location">
    <subcellularLocation>
        <location evidence="1">Secreted</location>
        <location evidence="1">Extracellular space</location>
        <location evidence="1">Extracellular matrix</location>
    </subcellularLocation>
</comment>
<dbReference type="Ensembl" id="ENSSLUT00000004649.1">
    <property type="protein sequence ID" value="ENSSLUP00000004516.1"/>
    <property type="gene ID" value="ENSSLUG00000001981.1"/>
</dbReference>
<keyword evidence="6" id="KW-0446">Lipid-binding</keyword>
<name>A0A8C9X0M7_SANLU</name>
<evidence type="ECO:0000256" key="3">
    <source>
        <dbReference type="ARBA" id="ARBA00022525"/>
    </source>
</evidence>
<dbReference type="Gene3D" id="1.20.120.20">
    <property type="entry name" value="Apolipoprotein"/>
    <property type="match status" value="1"/>
</dbReference>
<dbReference type="GO" id="GO:1903561">
    <property type="term" value="C:extracellular vesicle"/>
    <property type="evidence" value="ECO:0007669"/>
    <property type="project" value="TreeGrafter"/>
</dbReference>
<dbReference type="AlphaFoldDB" id="A0A8C9X0M7"/>
<keyword evidence="9" id="KW-1185">Reference proteome</keyword>
<dbReference type="Pfam" id="PF01442">
    <property type="entry name" value="Apolipoprotein"/>
    <property type="match status" value="1"/>
</dbReference>
<dbReference type="PANTHER" id="PTHR18976">
    <property type="entry name" value="APOLIPOPROTEIN"/>
    <property type="match status" value="1"/>
</dbReference>
<evidence type="ECO:0000313" key="9">
    <source>
        <dbReference type="Proteomes" id="UP000694568"/>
    </source>
</evidence>
<feature type="coiled-coil region" evidence="7">
    <location>
        <begin position="129"/>
        <end position="156"/>
    </location>
</feature>
<dbReference type="GO" id="GO:0120020">
    <property type="term" value="F:cholesterol transfer activity"/>
    <property type="evidence" value="ECO:0007669"/>
    <property type="project" value="TreeGrafter"/>
</dbReference>
<dbReference type="InterPro" id="IPR050163">
    <property type="entry name" value="Apolipoprotein_A1/A4/E"/>
</dbReference>
<reference evidence="8" key="1">
    <citation type="submission" date="2025-08" db="UniProtKB">
        <authorList>
            <consortium name="Ensembl"/>
        </authorList>
    </citation>
    <scope>IDENTIFICATION</scope>
</reference>
<keyword evidence="7" id="KW-0175">Coiled coil</keyword>
<dbReference type="PANTHER" id="PTHR18976:SF2">
    <property type="entry name" value="APOLIPOPROTEIN E"/>
    <property type="match status" value="1"/>
</dbReference>
<evidence type="ECO:0008006" key="10">
    <source>
        <dbReference type="Google" id="ProtNLM"/>
    </source>
</evidence>
<dbReference type="GO" id="GO:0034364">
    <property type="term" value="C:high-density lipoprotein particle"/>
    <property type="evidence" value="ECO:0007669"/>
    <property type="project" value="TreeGrafter"/>
</dbReference>
<dbReference type="GO" id="GO:0060228">
    <property type="term" value="F:phosphatidylcholine-sterol O-acyltransferase activator activity"/>
    <property type="evidence" value="ECO:0007669"/>
    <property type="project" value="TreeGrafter"/>
</dbReference>
<dbReference type="GO" id="GO:0008203">
    <property type="term" value="P:cholesterol metabolic process"/>
    <property type="evidence" value="ECO:0007669"/>
    <property type="project" value="TreeGrafter"/>
</dbReference>
<proteinExistence type="inferred from homology"/>
<dbReference type="GO" id="GO:0033344">
    <property type="term" value="P:cholesterol efflux"/>
    <property type="evidence" value="ECO:0007669"/>
    <property type="project" value="TreeGrafter"/>
</dbReference>
<dbReference type="GO" id="GO:0034362">
    <property type="term" value="C:low-density lipoprotein particle"/>
    <property type="evidence" value="ECO:0007669"/>
    <property type="project" value="TreeGrafter"/>
</dbReference>
<keyword evidence="4" id="KW-0272">Extracellular matrix</keyword>
<dbReference type="GO" id="GO:0055090">
    <property type="term" value="P:acylglycerol homeostasis"/>
    <property type="evidence" value="ECO:0007669"/>
    <property type="project" value="TreeGrafter"/>
</dbReference>
<dbReference type="Proteomes" id="UP000694568">
    <property type="component" value="Unplaced"/>
</dbReference>
<dbReference type="GO" id="GO:0034361">
    <property type="term" value="C:very-low-density lipoprotein particle"/>
    <property type="evidence" value="ECO:0007669"/>
    <property type="project" value="TreeGrafter"/>
</dbReference>
<organism evidence="8 9">
    <name type="scientific">Sander lucioperca</name>
    <name type="common">Pike-perch</name>
    <name type="synonym">Perca lucioperca</name>
    <dbReference type="NCBI Taxonomy" id="283035"/>
    <lineage>
        <taxon>Eukaryota</taxon>
        <taxon>Metazoa</taxon>
        <taxon>Chordata</taxon>
        <taxon>Craniata</taxon>
        <taxon>Vertebrata</taxon>
        <taxon>Euteleostomi</taxon>
        <taxon>Actinopterygii</taxon>
        <taxon>Neopterygii</taxon>
        <taxon>Teleostei</taxon>
        <taxon>Neoteleostei</taxon>
        <taxon>Acanthomorphata</taxon>
        <taxon>Eupercaria</taxon>
        <taxon>Perciformes</taxon>
        <taxon>Percoidei</taxon>
        <taxon>Percidae</taxon>
        <taxon>Luciopercinae</taxon>
        <taxon>Sander</taxon>
    </lineage>
</organism>
<evidence type="ECO:0000256" key="5">
    <source>
        <dbReference type="ARBA" id="ARBA00022737"/>
    </source>
</evidence>
<dbReference type="GO" id="GO:0005543">
    <property type="term" value="F:phospholipid binding"/>
    <property type="evidence" value="ECO:0007669"/>
    <property type="project" value="TreeGrafter"/>
</dbReference>
<keyword evidence="3" id="KW-0964">Secreted</keyword>
<protein>
    <recommendedName>
        <fullName evidence="10">Apolipoprotein Eb</fullName>
    </recommendedName>
</protein>
<accession>A0A8C9X0M7</accession>
<dbReference type="GO" id="GO:0042157">
    <property type="term" value="P:lipoprotein metabolic process"/>
    <property type="evidence" value="ECO:0007669"/>
    <property type="project" value="InterPro"/>
</dbReference>
<evidence type="ECO:0000256" key="2">
    <source>
        <dbReference type="ARBA" id="ARBA00008788"/>
    </source>
</evidence>
<evidence type="ECO:0000256" key="7">
    <source>
        <dbReference type="SAM" id="Coils"/>
    </source>
</evidence>
<dbReference type="SUPFAM" id="SSF58113">
    <property type="entry name" value="Apolipoprotein A-I"/>
    <property type="match status" value="1"/>
</dbReference>
<reference evidence="8" key="2">
    <citation type="submission" date="2025-09" db="UniProtKB">
        <authorList>
            <consortium name="Ensembl"/>
        </authorList>
    </citation>
    <scope>IDENTIFICATION</scope>
</reference>